<organism evidence="6 7">
    <name type="scientific">Mycolicibacter senuensis</name>
    <dbReference type="NCBI Taxonomy" id="386913"/>
    <lineage>
        <taxon>Bacteria</taxon>
        <taxon>Bacillati</taxon>
        <taxon>Actinomycetota</taxon>
        <taxon>Actinomycetes</taxon>
        <taxon>Mycobacteriales</taxon>
        <taxon>Mycobacteriaceae</taxon>
        <taxon>Mycolicibacter</taxon>
    </lineage>
</organism>
<dbReference type="UniPathway" id="UPA00011"/>
<dbReference type="Proteomes" id="UP000465263">
    <property type="component" value="Unassembled WGS sequence"/>
</dbReference>
<comment type="function">
    <text evidence="1">Acyltransferase required for the direct transfer of medium- to long-chain fatty acyl moieties from a carrier protein (MbtL) on to the epsilon-amino group of lysine residue in the mycobactin core.</text>
</comment>
<dbReference type="InterPro" id="IPR019432">
    <property type="entry name" value="Acyltransferase_MbtK/IucB-like"/>
</dbReference>
<protein>
    <recommendedName>
        <fullName evidence="3">Lysine N-acyltransferase MbtK</fullName>
    </recommendedName>
    <alternativeName>
        <fullName evidence="4">Mycobactin synthase protein K</fullName>
    </alternativeName>
</protein>
<evidence type="ECO:0000313" key="7">
    <source>
        <dbReference type="Proteomes" id="UP000465263"/>
    </source>
</evidence>
<dbReference type="InterPro" id="IPR016181">
    <property type="entry name" value="Acyl_CoA_acyltransferase"/>
</dbReference>
<dbReference type="AlphaFoldDB" id="A0A7I9XMI7"/>
<evidence type="ECO:0000256" key="4">
    <source>
        <dbReference type="ARBA" id="ARBA00031122"/>
    </source>
</evidence>
<dbReference type="GO" id="GO:0019290">
    <property type="term" value="P:siderophore biosynthetic process"/>
    <property type="evidence" value="ECO:0007669"/>
    <property type="project" value="InterPro"/>
</dbReference>
<keyword evidence="7" id="KW-1185">Reference proteome</keyword>
<sequence length="225" mass="25510">MCNGDRNHVGYNGFGCAMSTRMPRQRVDLPDEILMVPPPPLPILAEPYSIRFADQPGDAAMISEWMNRPHLAATWDYAYPADQWQRHLDVQFSGGYSRPYVYNVHGEPLGYMELFRVAQDDLATIYNALPYDVGLHGAMADPDMVEKGHGKNIFGPLVSSIFEAEPQCRRIIGDAHAAGSHGRRFWERRGGVFLGEHYMAKWDQRIALFAWPRTPDDIPIYSQSL</sequence>
<dbReference type="GO" id="GO:0016410">
    <property type="term" value="F:N-acyltransferase activity"/>
    <property type="evidence" value="ECO:0007669"/>
    <property type="project" value="TreeGrafter"/>
</dbReference>
<evidence type="ECO:0000256" key="3">
    <source>
        <dbReference type="ARBA" id="ARBA00020586"/>
    </source>
</evidence>
<reference evidence="6 7" key="1">
    <citation type="journal article" date="2019" name="Emerg. Microbes Infect.">
        <title>Comprehensive subspecies identification of 175 nontuberculous mycobacteria species based on 7547 genomic profiles.</title>
        <authorList>
            <person name="Matsumoto Y."/>
            <person name="Kinjo T."/>
            <person name="Motooka D."/>
            <person name="Nabeya D."/>
            <person name="Jung N."/>
            <person name="Uechi K."/>
            <person name="Horii T."/>
            <person name="Iida T."/>
            <person name="Fujita J."/>
            <person name="Nakamura S."/>
        </authorList>
    </citation>
    <scope>NUCLEOTIDE SEQUENCE [LARGE SCALE GENOMIC DNA]</scope>
    <source>
        <strain evidence="6 7">JCM 16017</strain>
    </source>
</reference>
<dbReference type="PANTHER" id="PTHR31438:SF1">
    <property type="entry name" value="LYSINE N-ACYLTRANSFERASE C17G9.06C-RELATED"/>
    <property type="match status" value="1"/>
</dbReference>
<name>A0A7I9XMI7_9MYCO</name>
<dbReference type="PANTHER" id="PTHR31438">
    <property type="entry name" value="LYSINE N-ACYLTRANSFERASE C17G9.06C-RELATED"/>
    <property type="match status" value="1"/>
</dbReference>
<dbReference type="Gene3D" id="3.40.630.30">
    <property type="match status" value="1"/>
</dbReference>
<evidence type="ECO:0000259" key="5">
    <source>
        <dbReference type="SMART" id="SM01006"/>
    </source>
</evidence>
<comment type="pathway">
    <text evidence="2">Siderophore biosynthesis; mycobactin biosynthesis.</text>
</comment>
<dbReference type="SUPFAM" id="SSF55729">
    <property type="entry name" value="Acyl-CoA N-acyltransferases (Nat)"/>
    <property type="match status" value="1"/>
</dbReference>
<dbReference type="Pfam" id="PF13523">
    <property type="entry name" value="Acetyltransf_8"/>
    <property type="match status" value="1"/>
</dbReference>
<comment type="caution">
    <text evidence="6">The sequence shown here is derived from an EMBL/GenBank/DDBJ whole genome shotgun (WGS) entry which is preliminary data.</text>
</comment>
<dbReference type="SMART" id="SM01006">
    <property type="entry name" value="AlcB"/>
    <property type="match status" value="1"/>
</dbReference>
<evidence type="ECO:0000256" key="2">
    <source>
        <dbReference type="ARBA" id="ARBA00005102"/>
    </source>
</evidence>
<evidence type="ECO:0000313" key="6">
    <source>
        <dbReference type="EMBL" id="GFG71191.1"/>
    </source>
</evidence>
<evidence type="ECO:0000256" key="1">
    <source>
        <dbReference type="ARBA" id="ARBA00003818"/>
    </source>
</evidence>
<proteinExistence type="predicted"/>
<accession>A0A7I9XMI7</accession>
<dbReference type="EMBL" id="BLKV01000002">
    <property type="protein sequence ID" value="GFG71191.1"/>
    <property type="molecule type" value="Genomic_DNA"/>
</dbReference>
<feature type="domain" description="Acyltransferase MbtK/IucB-like conserved" evidence="5">
    <location>
        <begin position="51"/>
        <end position="98"/>
    </location>
</feature>
<gene>
    <name evidence="6" type="ORF">MSEN_29110</name>
</gene>